<dbReference type="InterPro" id="IPR036390">
    <property type="entry name" value="WH_DNA-bd_sf"/>
</dbReference>
<dbReference type="InterPro" id="IPR000717">
    <property type="entry name" value="PCI_dom"/>
</dbReference>
<feature type="compositionally biased region" description="Basic and acidic residues" evidence="4">
    <location>
        <begin position="55"/>
        <end position="67"/>
    </location>
</feature>
<evidence type="ECO:0000259" key="5">
    <source>
        <dbReference type="PROSITE" id="PS50250"/>
    </source>
</evidence>
<dbReference type="PROSITE" id="PS50250">
    <property type="entry name" value="PCI"/>
    <property type="match status" value="1"/>
</dbReference>
<dbReference type="GO" id="GO:0003743">
    <property type="term" value="F:translation initiation factor activity"/>
    <property type="evidence" value="ECO:0007669"/>
    <property type="project" value="UniProtKB-KW"/>
</dbReference>
<feature type="domain" description="PCI" evidence="5">
    <location>
        <begin position="596"/>
        <end position="769"/>
    </location>
</feature>
<dbReference type="InterPro" id="IPR027516">
    <property type="entry name" value="EIF3C"/>
</dbReference>
<feature type="compositionally biased region" description="Low complexity" evidence="4">
    <location>
        <begin position="805"/>
        <end position="817"/>
    </location>
</feature>
<keyword evidence="2" id="KW-0396">Initiation factor</keyword>
<dbReference type="PANTHER" id="PTHR13937">
    <property type="entry name" value="EUKARYOTIC TRANSLATION INITATION FACTOR 3, SUBUNIT 8 EIF3S8 -RELATED"/>
    <property type="match status" value="1"/>
</dbReference>
<dbReference type="SMART" id="SM00088">
    <property type="entry name" value="PINT"/>
    <property type="match status" value="1"/>
</dbReference>
<dbReference type="Pfam" id="PF05470">
    <property type="entry name" value="eIF-3c_N"/>
    <property type="match status" value="1"/>
</dbReference>
<evidence type="ECO:0000256" key="1">
    <source>
        <dbReference type="ARBA" id="ARBA00022490"/>
    </source>
</evidence>
<evidence type="ECO:0000313" key="6">
    <source>
        <dbReference type="EMBL" id="NDV29510.1"/>
    </source>
</evidence>
<protein>
    <recommendedName>
        <fullName evidence="5">PCI domain-containing protein</fullName>
    </recommendedName>
</protein>
<name>A0A6B2KXJ5_9EUKA</name>
<dbReference type="InterPro" id="IPR036388">
    <property type="entry name" value="WH-like_DNA-bd_sf"/>
</dbReference>
<feature type="region of interest" description="Disordered" evidence="4">
    <location>
        <begin position="183"/>
        <end position="211"/>
    </location>
</feature>
<feature type="compositionally biased region" description="Basic and acidic residues" evidence="4">
    <location>
        <begin position="22"/>
        <end position="31"/>
    </location>
</feature>
<feature type="region of interest" description="Disordered" evidence="4">
    <location>
        <begin position="427"/>
        <end position="446"/>
    </location>
</feature>
<dbReference type="Pfam" id="PF01399">
    <property type="entry name" value="PCI"/>
    <property type="match status" value="1"/>
</dbReference>
<feature type="compositionally biased region" description="Basic residues" evidence="4">
    <location>
        <begin position="842"/>
        <end position="853"/>
    </location>
</feature>
<dbReference type="EMBL" id="GIBP01000541">
    <property type="protein sequence ID" value="NDV29510.1"/>
    <property type="molecule type" value="Transcribed_RNA"/>
</dbReference>
<dbReference type="InterPro" id="IPR008905">
    <property type="entry name" value="EIF3C_N_dom"/>
</dbReference>
<evidence type="ECO:0000256" key="3">
    <source>
        <dbReference type="ARBA" id="ARBA00022917"/>
    </source>
</evidence>
<dbReference type="GO" id="GO:0003723">
    <property type="term" value="F:RNA binding"/>
    <property type="evidence" value="ECO:0007669"/>
    <property type="project" value="InterPro"/>
</dbReference>
<feature type="region of interest" description="Disordered" evidence="4">
    <location>
        <begin position="1"/>
        <end position="67"/>
    </location>
</feature>
<reference evidence="6" key="1">
    <citation type="journal article" date="2020" name="J. Eukaryot. Microbiol.">
        <title>De novo Sequencing, Assembly and Annotation of the Transcriptome for the Free-Living Testate Amoeba Arcella intermedia.</title>
        <authorList>
            <person name="Ribeiro G.M."/>
            <person name="Porfirio-Sousa A.L."/>
            <person name="Maurer-Alcala X.X."/>
            <person name="Katz L.A."/>
            <person name="Lahr D.J.G."/>
        </authorList>
    </citation>
    <scope>NUCLEOTIDE SEQUENCE</scope>
</reference>
<keyword evidence="1" id="KW-0963">Cytoplasm</keyword>
<accession>A0A6B2KXJ5</accession>
<dbReference type="GO" id="GO:0005852">
    <property type="term" value="C:eukaryotic translation initiation factor 3 complex"/>
    <property type="evidence" value="ECO:0007669"/>
    <property type="project" value="InterPro"/>
</dbReference>
<dbReference type="GO" id="GO:0031369">
    <property type="term" value="F:translation initiation factor binding"/>
    <property type="evidence" value="ECO:0007669"/>
    <property type="project" value="InterPro"/>
</dbReference>
<proteinExistence type="predicted"/>
<sequence>MEEENQQVNWGEDSSIDEEGEVNWKESPSHSDEEEGGAQEAEEDEGANPYFMEGGKGESSEDEDDGKRVIRTAKEKRFQEMKKAIAKLSAAMKNNDWRLIEIEWDGVLKVSTKGPGKVFPKFYVSFLLELDNKINEMTKETLKAMKAKKAHFYNRMKLHWKKFLKEDKETEDKIAQYKANPDAYEDKSELPDEPEEKKEEPAGEEKKEDWTPEKIEKKIKELLKERGTKHYVTGQVHSHIKTFRLFLSLTPDLARQLAYRFLIVNALFDTNQGATHLVINTWKKIYNELVIILDALFENPHLKLVENVEESAAENTVCGHLLFSVERLHDEYIRSLQNIDPQTPDYLQRLAHENDMLILLQYTSKYYETLRATTPNDPRTINSIAELSARQLDYLYYKHEAKGGGVEVVTLDQHNVEEVEEEVKEVEVKEAESLEEEGEGKEEPKEEEIIAELISPRKLPPPVTNLRETVSQLANLGNKHSENLLLKRRVMLQHVYHLALHDQYGAARDMLLMAHLPEQIHKAQVNEQILYNRVMVQLGMAAFRAGKIEDANACLQDIIQAGKDKAKELLAQGITRYQGEKNIEQEKQERSRQIPYHMHINLDLIEFVLLVCGMLLEIPVIAQMRFRETKRKVLSNFKKSYDFYNDRQFFTGPPESTKEAVIVAAKGLERGDWRSCRDTLRGLEIWRLIPNHLVVFEKITSLMQEQGLRTYLFTFAQHYDTIHISHLAKMFELEENTAHALVSNMMMSAELQASFDQLSGAIVIEAPEVSPLQHLALNFAEKANVLLENAEVVDQRSAHGRWVDQQGQGQRMGQKQQYPRGAVQISGGQGKPSNKPGEKPFVRKKQPKRPNNK</sequence>
<dbReference type="PANTHER" id="PTHR13937:SF0">
    <property type="entry name" value="EUKARYOTIC TRANSLATION INITIATION FACTOR 3 SUBUNIT C-RELATED"/>
    <property type="match status" value="1"/>
</dbReference>
<dbReference type="AlphaFoldDB" id="A0A6B2KXJ5"/>
<organism evidence="6">
    <name type="scientific">Arcella intermedia</name>
    <dbReference type="NCBI Taxonomy" id="1963864"/>
    <lineage>
        <taxon>Eukaryota</taxon>
        <taxon>Amoebozoa</taxon>
        <taxon>Tubulinea</taxon>
        <taxon>Elardia</taxon>
        <taxon>Arcellinida</taxon>
        <taxon>Sphaerothecina</taxon>
        <taxon>Arcellidae</taxon>
        <taxon>Arcella</taxon>
    </lineage>
</organism>
<dbReference type="Gene3D" id="1.10.10.10">
    <property type="entry name" value="Winged helix-like DNA-binding domain superfamily/Winged helix DNA-binding domain"/>
    <property type="match status" value="1"/>
</dbReference>
<feature type="region of interest" description="Disordered" evidence="4">
    <location>
        <begin position="798"/>
        <end position="853"/>
    </location>
</feature>
<dbReference type="SUPFAM" id="SSF46785">
    <property type="entry name" value="Winged helix' DNA-binding domain"/>
    <property type="match status" value="1"/>
</dbReference>
<evidence type="ECO:0000256" key="2">
    <source>
        <dbReference type="ARBA" id="ARBA00022540"/>
    </source>
</evidence>
<evidence type="ECO:0000256" key="4">
    <source>
        <dbReference type="SAM" id="MobiDB-lite"/>
    </source>
</evidence>
<feature type="compositionally biased region" description="Acidic residues" evidence="4">
    <location>
        <begin position="32"/>
        <end position="46"/>
    </location>
</feature>
<keyword evidence="3" id="KW-0648">Protein biosynthesis</keyword>
<feature type="compositionally biased region" description="Basic and acidic residues" evidence="4">
    <location>
        <begin position="184"/>
        <end position="211"/>
    </location>
</feature>